<keyword evidence="3" id="KW-1185">Reference proteome</keyword>
<evidence type="ECO:0000313" key="2">
    <source>
        <dbReference type="EMBL" id="GMR48894.1"/>
    </source>
</evidence>
<feature type="non-terminal residue" evidence="2">
    <location>
        <position position="1"/>
    </location>
</feature>
<name>A0AAN5CR65_9BILA</name>
<dbReference type="PANTHER" id="PTHR22718">
    <property type="entry name" value="SERPENTINE RECEPTOR, CLASS X"/>
    <property type="match status" value="1"/>
</dbReference>
<feature type="transmembrane region" description="Helical" evidence="1">
    <location>
        <begin position="62"/>
        <end position="89"/>
    </location>
</feature>
<dbReference type="PANTHER" id="PTHR22718:SF25">
    <property type="entry name" value="G-PROTEIN COUPLED RECEPTORS FAMILY 1 PROFILE DOMAIN-CONTAINING PROTEIN"/>
    <property type="match status" value="1"/>
</dbReference>
<gene>
    <name evidence="2" type="ORF">PMAYCL1PPCAC_19089</name>
</gene>
<comment type="caution">
    <text evidence="2">The sequence shown here is derived from an EMBL/GenBank/DDBJ whole genome shotgun (WGS) entry which is preliminary data.</text>
</comment>
<keyword evidence="1" id="KW-0472">Membrane</keyword>
<feature type="transmembrane region" description="Helical" evidence="1">
    <location>
        <begin position="125"/>
        <end position="147"/>
    </location>
</feature>
<keyword evidence="1" id="KW-1133">Transmembrane helix</keyword>
<dbReference type="EMBL" id="BTRK01000004">
    <property type="protein sequence ID" value="GMR48894.1"/>
    <property type="molecule type" value="Genomic_DNA"/>
</dbReference>
<feature type="transmembrane region" description="Helical" evidence="1">
    <location>
        <begin position="210"/>
        <end position="228"/>
    </location>
</feature>
<sequence>FEQHLIRLYSKRFLHSVSIRTSQYSQDQLFSFIHYLIHSEMFNPRPQYFICNEWRSYQQSFFLPFMIAFYFFLLAVALILNATILVVLFRLRKKLFEPPVSIHAESLIQPVNHATVEDISSQGSFFTVVVGLVIFTFLNAIVQAIFFAPQYSIEAFDCSPSFQRASIMLDMISNYGILGFSTLVGANRLSTFSFASKCPVFSVRWRLRSLLLLVCLVVLTLAATPAALDCSMVHAATAAGYVEVCPNEDLARGVKVSEEEFQVSIQFQ</sequence>
<protein>
    <recommendedName>
        <fullName evidence="4">G protein-coupled receptor</fullName>
    </recommendedName>
</protein>
<feature type="non-terminal residue" evidence="2">
    <location>
        <position position="268"/>
    </location>
</feature>
<evidence type="ECO:0000256" key="1">
    <source>
        <dbReference type="SAM" id="Phobius"/>
    </source>
</evidence>
<feature type="transmembrane region" description="Helical" evidence="1">
    <location>
        <begin position="167"/>
        <end position="189"/>
    </location>
</feature>
<evidence type="ECO:0008006" key="4">
    <source>
        <dbReference type="Google" id="ProtNLM"/>
    </source>
</evidence>
<proteinExistence type="predicted"/>
<organism evidence="2 3">
    <name type="scientific">Pristionchus mayeri</name>
    <dbReference type="NCBI Taxonomy" id="1317129"/>
    <lineage>
        <taxon>Eukaryota</taxon>
        <taxon>Metazoa</taxon>
        <taxon>Ecdysozoa</taxon>
        <taxon>Nematoda</taxon>
        <taxon>Chromadorea</taxon>
        <taxon>Rhabditida</taxon>
        <taxon>Rhabditina</taxon>
        <taxon>Diplogasteromorpha</taxon>
        <taxon>Diplogasteroidea</taxon>
        <taxon>Neodiplogasteridae</taxon>
        <taxon>Pristionchus</taxon>
    </lineage>
</organism>
<reference evidence="3" key="1">
    <citation type="submission" date="2022-10" db="EMBL/GenBank/DDBJ databases">
        <title>Genome assembly of Pristionchus species.</title>
        <authorList>
            <person name="Yoshida K."/>
            <person name="Sommer R.J."/>
        </authorList>
    </citation>
    <scope>NUCLEOTIDE SEQUENCE [LARGE SCALE GENOMIC DNA]</scope>
    <source>
        <strain evidence="3">RS5460</strain>
    </source>
</reference>
<dbReference type="Proteomes" id="UP001328107">
    <property type="component" value="Unassembled WGS sequence"/>
</dbReference>
<accession>A0AAN5CR65</accession>
<evidence type="ECO:0000313" key="3">
    <source>
        <dbReference type="Proteomes" id="UP001328107"/>
    </source>
</evidence>
<dbReference type="AlphaFoldDB" id="A0AAN5CR65"/>
<keyword evidence="1" id="KW-0812">Transmembrane</keyword>